<dbReference type="AlphaFoldDB" id="A0A1B7TCA1"/>
<evidence type="ECO:0000313" key="2">
    <source>
        <dbReference type="Proteomes" id="UP000092321"/>
    </source>
</evidence>
<reference evidence="2" key="1">
    <citation type="journal article" date="2016" name="Proc. Natl. Acad. Sci. U.S.A.">
        <title>Comparative genomics of biotechnologically important yeasts.</title>
        <authorList>
            <person name="Riley R."/>
            <person name="Haridas S."/>
            <person name="Wolfe K.H."/>
            <person name="Lopes M.R."/>
            <person name="Hittinger C.T."/>
            <person name="Goeker M."/>
            <person name="Salamov A.A."/>
            <person name="Wisecaver J.H."/>
            <person name="Long T.M."/>
            <person name="Calvey C.H."/>
            <person name="Aerts A.L."/>
            <person name="Barry K.W."/>
            <person name="Choi C."/>
            <person name="Clum A."/>
            <person name="Coughlan A.Y."/>
            <person name="Deshpande S."/>
            <person name="Douglass A.P."/>
            <person name="Hanson S.J."/>
            <person name="Klenk H.-P."/>
            <person name="LaButti K.M."/>
            <person name="Lapidus A."/>
            <person name="Lindquist E.A."/>
            <person name="Lipzen A.M."/>
            <person name="Meier-Kolthoff J.P."/>
            <person name="Ohm R.A."/>
            <person name="Otillar R.P."/>
            <person name="Pangilinan J.L."/>
            <person name="Peng Y."/>
            <person name="Rokas A."/>
            <person name="Rosa C.A."/>
            <person name="Scheuner C."/>
            <person name="Sibirny A.A."/>
            <person name="Slot J.C."/>
            <person name="Stielow J.B."/>
            <person name="Sun H."/>
            <person name="Kurtzman C.P."/>
            <person name="Blackwell M."/>
            <person name="Grigoriev I.V."/>
            <person name="Jeffries T.W."/>
        </authorList>
    </citation>
    <scope>NUCLEOTIDE SEQUENCE [LARGE SCALE GENOMIC DNA]</scope>
    <source>
        <strain evidence="2">NRRL Y-1626</strain>
    </source>
</reference>
<evidence type="ECO:0000313" key="1">
    <source>
        <dbReference type="EMBL" id="OBA26350.1"/>
    </source>
</evidence>
<keyword evidence="2" id="KW-1185">Reference proteome</keyword>
<evidence type="ECO:0008006" key="3">
    <source>
        <dbReference type="Google" id="ProtNLM"/>
    </source>
</evidence>
<sequence>MSLYKLPKLYNNDISSSSYAFLMLPKEEHLITYNQITVAINNHKLSNPNKNNSNAGNNSSKLYGQLYLTNTRLLFLFEDINDGFYIELKDISTCINVSKKESFLWKNDVNIRKILLRLLSPQATNSNNINKAQDNGIFIIHSWDCPVCFEHNTKKNEEIDGNDDDDERELNFFICKLCGTNISDKEELINYSNRKENILALPNTGETQEGRSQVACEKCTFFNDSNELNCKICLNPLFENKVKLDTFADISVVRKDKTTPNEIKIYYTNNSNTDDEDVDDDNLCKDINDLMGRQLLLSSKESNTNINGLNDNVAKKLINNIRQERRNDIGNKQQGIRTLISDKESKMTELDILIDTSLQDINTFLDLSEEVETFFKDIGEYNNNNYYYGEKTHTSSSSFSSSFLVKRSSNDMNTCLKDKWFMKDLFKEFNDYLNETDYKISTLNDLFVEYNLSKRKTVGFISPEEFASVINEYKLVNKFNKHMISSIDGVDYLINKEEVNEYINLLLEFLVKNIDNEIDMTIVLNNIEKKEQENINNNCLPLIKCSMEKCVKRGNVLLDIDTVTNKTYYYYNYLI</sequence>
<gene>
    <name evidence="1" type="ORF">HANVADRAFT_53221</name>
</gene>
<name>A0A1B7TCA1_9ASCO</name>
<organism evidence="1 2">
    <name type="scientific">Hanseniaspora valbyensis NRRL Y-1626</name>
    <dbReference type="NCBI Taxonomy" id="766949"/>
    <lineage>
        <taxon>Eukaryota</taxon>
        <taxon>Fungi</taxon>
        <taxon>Dikarya</taxon>
        <taxon>Ascomycota</taxon>
        <taxon>Saccharomycotina</taxon>
        <taxon>Saccharomycetes</taxon>
        <taxon>Saccharomycodales</taxon>
        <taxon>Saccharomycodaceae</taxon>
        <taxon>Hanseniaspora</taxon>
    </lineage>
</organism>
<dbReference type="Proteomes" id="UP000092321">
    <property type="component" value="Unassembled WGS sequence"/>
</dbReference>
<comment type="caution">
    <text evidence="1">The sequence shown here is derived from an EMBL/GenBank/DDBJ whole genome shotgun (WGS) entry which is preliminary data.</text>
</comment>
<accession>A0A1B7TCA1</accession>
<dbReference type="EMBL" id="LXPE01000019">
    <property type="protein sequence ID" value="OBA26350.1"/>
    <property type="molecule type" value="Genomic_DNA"/>
</dbReference>
<proteinExistence type="predicted"/>
<protein>
    <recommendedName>
        <fullName evidence="3">ESCRT-II complex subunit VPS36</fullName>
    </recommendedName>
</protein>